<feature type="region of interest" description="Disordered" evidence="1">
    <location>
        <begin position="298"/>
        <end position="328"/>
    </location>
</feature>
<reference evidence="2 3" key="1">
    <citation type="journal article" date="2018" name="Evol. Lett.">
        <title>Horizontal gene cluster transfer increased hallucinogenic mushroom diversity.</title>
        <authorList>
            <person name="Reynolds H.T."/>
            <person name="Vijayakumar V."/>
            <person name="Gluck-Thaler E."/>
            <person name="Korotkin H.B."/>
            <person name="Matheny P.B."/>
            <person name="Slot J.C."/>
        </authorList>
    </citation>
    <scope>NUCLEOTIDE SEQUENCE [LARGE SCALE GENOMIC DNA]</scope>
    <source>
        <strain evidence="2 3">SRW20</strain>
    </source>
</reference>
<name>A0A409XY31_9AGAR</name>
<evidence type="ECO:0000313" key="2">
    <source>
        <dbReference type="EMBL" id="PPQ95646.1"/>
    </source>
</evidence>
<feature type="region of interest" description="Disordered" evidence="1">
    <location>
        <begin position="179"/>
        <end position="284"/>
    </location>
</feature>
<proteinExistence type="predicted"/>
<organism evidence="2 3">
    <name type="scientific">Gymnopilus dilepis</name>
    <dbReference type="NCBI Taxonomy" id="231916"/>
    <lineage>
        <taxon>Eukaryota</taxon>
        <taxon>Fungi</taxon>
        <taxon>Dikarya</taxon>
        <taxon>Basidiomycota</taxon>
        <taxon>Agaricomycotina</taxon>
        <taxon>Agaricomycetes</taxon>
        <taxon>Agaricomycetidae</taxon>
        <taxon>Agaricales</taxon>
        <taxon>Agaricineae</taxon>
        <taxon>Hymenogastraceae</taxon>
        <taxon>Gymnopilus</taxon>
    </lineage>
</organism>
<dbReference type="AlphaFoldDB" id="A0A409XY31"/>
<feature type="region of interest" description="Disordered" evidence="1">
    <location>
        <begin position="105"/>
        <end position="140"/>
    </location>
</feature>
<feature type="compositionally biased region" description="Polar residues" evidence="1">
    <location>
        <begin position="274"/>
        <end position="284"/>
    </location>
</feature>
<dbReference type="Proteomes" id="UP000284706">
    <property type="component" value="Unassembled WGS sequence"/>
</dbReference>
<evidence type="ECO:0008006" key="4">
    <source>
        <dbReference type="Google" id="ProtNLM"/>
    </source>
</evidence>
<dbReference type="OrthoDB" id="2367685at2759"/>
<dbReference type="InParanoid" id="A0A409XY31"/>
<feature type="compositionally biased region" description="Polar residues" evidence="1">
    <location>
        <begin position="105"/>
        <end position="128"/>
    </location>
</feature>
<comment type="caution">
    <text evidence="2">The sequence shown here is derived from an EMBL/GenBank/DDBJ whole genome shotgun (WGS) entry which is preliminary data.</text>
</comment>
<sequence>MSSPLKNPDTRPLPEGWTDHFDSEYYVDLVPEPPRVTFIHPCDSEGKHPASAPANSREHSNTTRPRPVGPRKSSTASINPAPHDLIQRPRRATVAQQLYASSLNLGSRQSLQTSDSTSHRPQAVSSSPGPEDVAFNPTTYSSKKKAVSSTSSSLLNIDHHDPRKVFDCTRMAPSGIRRMTVNGTSLPRNLNLAPGPSPRDGRGYDAHELYHPSVSNSVTPSPILPRDTPDNVSRRSVLHTPPTQVARLQGSSSSRPSNLSSSALVPPLRGSATDVKSPQGSDTYSAVTEDGLLLVPKKASSLTPSSATTSTSPIDTSSSRHDASSSRPRIRISTDTGILQPKPIRPMKGVSLNLQVQAAVMTETREEDSVKVPENKRKSRLLKNFSLGISKGKAKVVIDPYSEDGSGYGDPLGTRFDDSFILVDSN</sequence>
<keyword evidence="3" id="KW-1185">Reference proteome</keyword>
<evidence type="ECO:0000313" key="3">
    <source>
        <dbReference type="Proteomes" id="UP000284706"/>
    </source>
</evidence>
<gene>
    <name evidence="2" type="ORF">CVT26_008675</name>
</gene>
<feature type="region of interest" description="Disordered" evidence="1">
    <location>
        <begin position="34"/>
        <end position="89"/>
    </location>
</feature>
<feature type="compositionally biased region" description="Low complexity" evidence="1">
    <location>
        <begin position="251"/>
        <end position="262"/>
    </location>
</feature>
<accession>A0A409XY31</accession>
<feature type="compositionally biased region" description="Low complexity" evidence="1">
    <location>
        <begin position="300"/>
        <end position="317"/>
    </location>
</feature>
<protein>
    <recommendedName>
        <fullName evidence="4">WW domain-containing protein</fullName>
    </recommendedName>
</protein>
<dbReference type="EMBL" id="NHYE01001420">
    <property type="protein sequence ID" value="PPQ95646.1"/>
    <property type="molecule type" value="Genomic_DNA"/>
</dbReference>
<feature type="compositionally biased region" description="Basic and acidic residues" evidence="1">
    <location>
        <begin position="199"/>
        <end position="210"/>
    </location>
</feature>
<evidence type="ECO:0000256" key="1">
    <source>
        <dbReference type="SAM" id="MobiDB-lite"/>
    </source>
</evidence>